<sequence>MTLEANDTDEPALDHDDGDGSKDIAVIREQTFESLQILRNLLSLLMPKEDDGGPKLVDLITALVAQQRDILVGIRRLQTDMNALFDRQDRKIGVETQSKSTG</sequence>
<organism evidence="2 3">
    <name type="scientific">Acidocella aquatica</name>
    <dbReference type="NCBI Taxonomy" id="1922313"/>
    <lineage>
        <taxon>Bacteria</taxon>
        <taxon>Pseudomonadati</taxon>
        <taxon>Pseudomonadota</taxon>
        <taxon>Alphaproteobacteria</taxon>
        <taxon>Acetobacterales</taxon>
        <taxon>Acidocellaceae</taxon>
        <taxon>Acidocella</taxon>
    </lineage>
</organism>
<evidence type="ECO:0000256" key="1">
    <source>
        <dbReference type="SAM" id="MobiDB-lite"/>
    </source>
</evidence>
<dbReference type="RefSeq" id="WP_284257307.1">
    <property type="nucleotide sequence ID" value="NZ_BSOS01000026.1"/>
</dbReference>
<accession>A0ABQ6A348</accession>
<comment type="caution">
    <text evidence="2">The sequence shown here is derived from an EMBL/GenBank/DDBJ whole genome shotgun (WGS) entry which is preliminary data.</text>
</comment>
<evidence type="ECO:0000313" key="2">
    <source>
        <dbReference type="EMBL" id="GLR66604.1"/>
    </source>
</evidence>
<protein>
    <submittedName>
        <fullName evidence="2">Uncharacterized protein</fullName>
    </submittedName>
</protein>
<name>A0ABQ6A348_9PROT</name>
<proteinExistence type="predicted"/>
<dbReference type="EMBL" id="BSOS01000026">
    <property type="protein sequence ID" value="GLR66604.1"/>
    <property type="molecule type" value="Genomic_DNA"/>
</dbReference>
<keyword evidence="3" id="KW-1185">Reference proteome</keyword>
<feature type="region of interest" description="Disordered" evidence="1">
    <location>
        <begin position="1"/>
        <end position="21"/>
    </location>
</feature>
<feature type="compositionally biased region" description="Basic and acidic residues" evidence="1">
    <location>
        <begin position="12"/>
        <end position="21"/>
    </location>
</feature>
<evidence type="ECO:0000313" key="3">
    <source>
        <dbReference type="Proteomes" id="UP001156641"/>
    </source>
</evidence>
<dbReference type="Proteomes" id="UP001156641">
    <property type="component" value="Unassembled WGS sequence"/>
</dbReference>
<reference evidence="3" key="1">
    <citation type="journal article" date="2019" name="Int. J. Syst. Evol. Microbiol.">
        <title>The Global Catalogue of Microorganisms (GCM) 10K type strain sequencing project: providing services to taxonomists for standard genome sequencing and annotation.</title>
        <authorList>
            <consortium name="The Broad Institute Genomics Platform"/>
            <consortium name="The Broad Institute Genome Sequencing Center for Infectious Disease"/>
            <person name="Wu L."/>
            <person name="Ma J."/>
        </authorList>
    </citation>
    <scope>NUCLEOTIDE SEQUENCE [LARGE SCALE GENOMIC DNA]</scope>
    <source>
        <strain evidence="3">NBRC 112502</strain>
    </source>
</reference>
<gene>
    <name evidence="2" type="ORF">GCM10010909_12840</name>
</gene>
<feature type="compositionally biased region" description="Acidic residues" evidence="1">
    <location>
        <begin position="1"/>
        <end position="11"/>
    </location>
</feature>